<evidence type="ECO:0000313" key="2">
    <source>
        <dbReference type="EMBL" id="QGV80462.1"/>
    </source>
</evidence>
<name>A0A6I6FJX8_9ACTN</name>
<dbReference type="Gene3D" id="3.40.640.10">
    <property type="entry name" value="Type I PLP-dependent aspartate aminotransferase-like (Major domain)"/>
    <property type="match status" value="1"/>
</dbReference>
<dbReference type="PANTHER" id="PTHR43586:SF24">
    <property type="entry name" value="BLR4730 PROTEIN"/>
    <property type="match status" value="1"/>
</dbReference>
<sequence length="384" mass="41443">MGNTMTGRLVHLNTAGAGLVPDGVRRTMADVLDREAATGCYETEGHLDGIVNDEVYRRLARVLGAPVGDVALFDSATRAWCAVVPRLGLGPGDRVWVTPYEYAGNLISLFNLRDRTGCRIEVVPTLPGGDLDLDWMAANIADDVALVSVTHIPSGCGIVNPVEEIGRILAPYRCFYAVDACQSIGQIPVDVTRIGCQLLTGAGRKFLRGPRSTAFAYVAPELRAALATDFHDLHVARIDSATGYRVHDDSARSLELAERSTAAVAGFNTALTLFEEGTPFDHKDVFQALRATLEEVPGLDLVAPGARQSGILSFRHPAVPAETIVARLAEQHVNAWKIVGHHTPLYMAERGVDTAVRVSAHYYNTLDEIDRFGHALRGALGERA</sequence>
<evidence type="ECO:0000259" key="1">
    <source>
        <dbReference type="Pfam" id="PF00266"/>
    </source>
</evidence>
<evidence type="ECO:0000313" key="3">
    <source>
        <dbReference type="Proteomes" id="UP000422572"/>
    </source>
</evidence>
<dbReference type="InterPro" id="IPR015421">
    <property type="entry name" value="PyrdxlP-dep_Trfase_major"/>
</dbReference>
<dbReference type="EMBL" id="CP034279">
    <property type="protein sequence ID" value="QGV80462.1"/>
    <property type="molecule type" value="Genomic_DNA"/>
</dbReference>
<dbReference type="SUPFAM" id="SSF53383">
    <property type="entry name" value="PLP-dependent transferases"/>
    <property type="match status" value="1"/>
</dbReference>
<accession>A0A6I6FJX8</accession>
<feature type="domain" description="Aminotransferase class V" evidence="1">
    <location>
        <begin position="54"/>
        <end position="372"/>
    </location>
</feature>
<dbReference type="InterPro" id="IPR000192">
    <property type="entry name" value="Aminotrans_V_dom"/>
</dbReference>
<protein>
    <submittedName>
        <fullName evidence="2">Aminotransferase class V-fold PLP-dependent enzyme</fullName>
    </submittedName>
</protein>
<keyword evidence="2" id="KW-0808">Transferase</keyword>
<gene>
    <name evidence="2" type="ORF">EIZ62_21150</name>
</gene>
<keyword evidence="2" id="KW-0032">Aminotransferase</keyword>
<dbReference type="OrthoDB" id="9808002at2"/>
<dbReference type="GO" id="GO:0008483">
    <property type="term" value="F:transaminase activity"/>
    <property type="evidence" value="ECO:0007669"/>
    <property type="project" value="UniProtKB-KW"/>
</dbReference>
<keyword evidence="3" id="KW-1185">Reference proteome</keyword>
<dbReference type="InterPro" id="IPR015422">
    <property type="entry name" value="PyrdxlP-dep_Trfase_small"/>
</dbReference>
<organism evidence="2 3">
    <name type="scientific">Streptomyces ficellus</name>
    <dbReference type="NCBI Taxonomy" id="1977088"/>
    <lineage>
        <taxon>Bacteria</taxon>
        <taxon>Bacillati</taxon>
        <taxon>Actinomycetota</taxon>
        <taxon>Actinomycetes</taxon>
        <taxon>Kitasatosporales</taxon>
        <taxon>Streptomycetaceae</taxon>
        <taxon>Streptomyces</taxon>
    </lineage>
</organism>
<dbReference type="KEGG" id="sfic:EIZ62_21150"/>
<dbReference type="Proteomes" id="UP000422572">
    <property type="component" value="Chromosome"/>
</dbReference>
<dbReference type="Gene3D" id="3.90.1150.10">
    <property type="entry name" value="Aspartate Aminotransferase, domain 1"/>
    <property type="match status" value="1"/>
</dbReference>
<proteinExistence type="predicted"/>
<dbReference type="InterPro" id="IPR015424">
    <property type="entry name" value="PyrdxlP-dep_Trfase"/>
</dbReference>
<dbReference type="AlphaFoldDB" id="A0A6I6FJX8"/>
<dbReference type="Pfam" id="PF00266">
    <property type="entry name" value="Aminotran_5"/>
    <property type="match status" value="1"/>
</dbReference>
<dbReference type="PANTHER" id="PTHR43586">
    <property type="entry name" value="CYSTEINE DESULFURASE"/>
    <property type="match status" value="1"/>
</dbReference>
<reference evidence="2 3" key="1">
    <citation type="submission" date="2018-12" db="EMBL/GenBank/DDBJ databases">
        <title>Complete genome sequence of Streptomyces ficellus NRRL8067, the producer of ficellomycin, feldamycin and nojirimycin.</title>
        <authorList>
            <person name="Zhang H."/>
            <person name="Yue R."/>
            <person name="Liu Y."/>
            <person name="Li M."/>
            <person name="Mu H."/>
            <person name="Zhang J."/>
        </authorList>
    </citation>
    <scope>NUCLEOTIDE SEQUENCE [LARGE SCALE GENOMIC DNA]</scope>
    <source>
        <strain evidence="2 3">NRRL 8067</strain>
    </source>
</reference>